<comment type="similarity">
    <text evidence="1">Belongs to the plant dirigent protein family.</text>
</comment>
<keyword evidence="1" id="KW-0732">Signal</keyword>
<keyword evidence="1" id="KW-0052">Apoplast</keyword>
<comment type="subcellular location">
    <subcellularLocation>
        <location evidence="1">Secreted</location>
        <location evidence="1">Extracellular space</location>
        <location evidence="1">Apoplast</location>
    </subcellularLocation>
</comment>
<name>A0AAN8ZCI5_9MAGN</name>
<comment type="function">
    <text evidence="1">Dirigent proteins impart stereoselectivity on the phenoxy radical-coupling reaction, yielding optically active lignans from two molecules of coniferyl alcohol in the biosynthesis of lignans, flavonolignans, and alkaloids and thus plays a central role in plant secondary metabolism.</text>
</comment>
<accession>A0AAN8ZCI5</accession>
<proteinExistence type="inferred from homology"/>
<dbReference type="PANTHER" id="PTHR46442:SF9">
    <property type="entry name" value="DIRIGENT PROTEIN"/>
    <property type="match status" value="1"/>
</dbReference>
<keyword evidence="1" id="KW-0964">Secreted</keyword>
<sequence length="186" mass="20576">MVSKIPTILLIFFMLLSFSFASPNKGKQYKPCKELVLYFHDIIYNGENAANATSAIVGSPEWANRSLLADLDHFGDVVVFDNPITLDNNLHSNPVGKAQGLYLYDRKDVFTACLDPLMEKTRDVSVAGGTGNFFMHRGVANLMTDSFEGAALRDEKVSQVTTPNCENIMFDVPKRHSSGYMPSSTL</sequence>
<feature type="signal peptide" evidence="1">
    <location>
        <begin position="1"/>
        <end position="21"/>
    </location>
</feature>
<reference evidence="2 3" key="1">
    <citation type="submission" date="2023-12" db="EMBL/GenBank/DDBJ databases">
        <title>A high-quality genome assembly for Dillenia turbinata (Dilleniales).</title>
        <authorList>
            <person name="Chanderbali A."/>
        </authorList>
    </citation>
    <scope>NUCLEOTIDE SEQUENCE [LARGE SCALE GENOMIC DNA]</scope>
    <source>
        <strain evidence="2">LSX21</strain>
        <tissue evidence="2">Leaf</tissue>
    </source>
</reference>
<dbReference type="Proteomes" id="UP001370490">
    <property type="component" value="Unassembled WGS sequence"/>
</dbReference>
<dbReference type="EMBL" id="JBAMMX010000008">
    <property type="protein sequence ID" value="KAK6935474.1"/>
    <property type="molecule type" value="Genomic_DNA"/>
</dbReference>
<dbReference type="GO" id="GO:0048046">
    <property type="term" value="C:apoplast"/>
    <property type="evidence" value="ECO:0007669"/>
    <property type="project" value="UniProtKB-SubCell"/>
</dbReference>
<evidence type="ECO:0000256" key="1">
    <source>
        <dbReference type="RuleBase" id="RU363099"/>
    </source>
</evidence>
<gene>
    <name evidence="2" type="ORF">RJ641_035629</name>
</gene>
<evidence type="ECO:0000313" key="3">
    <source>
        <dbReference type="Proteomes" id="UP001370490"/>
    </source>
</evidence>
<organism evidence="2 3">
    <name type="scientific">Dillenia turbinata</name>
    <dbReference type="NCBI Taxonomy" id="194707"/>
    <lineage>
        <taxon>Eukaryota</taxon>
        <taxon>Viridiplantae</taxon>
        <taxon>Streptophyta</taxon>
        <taxon>Embryophyta</taxon>
        <taxon>Tracheophyta</taxon>
        <taxon>Spermatophyta</taxon>
        <taxon>Magnoliopsida</taxon>
        <taxon>eudicotyledons</taxon>
        <taxon>Gunneridae</taxon>
        <taxon>Pentapetalae</taxon>
        <taxon>Dilleniales</taxon>
        <taxon>Dilleniaceae</taxon>
        <taxon>Dillenia</taxon>
    </lineage>
</organism>
<dbReference type="PANTHER" id="PTHR46442">
    <property type="entry name" value="DIRIGENT PROTEIN"/>
    <property type="match status" value="1"/>
</dbReference>
<evidence type="ECO:0000313" key="2">
    <source>
        <dbReference type="EMBL" id="KAK6935474.1"/>
    </source>
</evidence>
<dbReference type="Pfam" id="PF03018">
    <property type="entry name" value="Dirigent"/>
    <property type="match status" value="1"/>
</dbReference>
<dbReference type="InterPro" id="IPR004265">
    <property type="entry name" value="Dirigent"/>
</dbReference>
<comment type="subunit">
    <text evidence="1">Homodimer.</text>
</comment>
<dbReference type="AlphaFoldDB" id="A0AAN8ZCI5"/>
<keyword evidence="3" id="KW-1185">Reference proteome</keyword>
<feature type="chain" id="PRO_5042664737" description="Dirigent protein" evidence="1">
    <location>
        <begin position="22"/>
        <end position="186"/>
    </location>
</feature>
<comment type="caution">
    <text evidence="2">The sequence shown here is derived from an EMBL/GenBank/DDBJ whole genome shotgun (WGS) entry which is preliminary data.</text>
</comment>
<protein>
    <recommendedName>
        <fullName evidence="1">Dirigent protein</fullName>
    </recommendedName>
</protein>